<dbReference type="AlphaFoldDB" id="A0A1V1P5A2"/>
<evidence type="ECO:0000259" key="6">
    <source>
        <dbReference type="Pfam" id="PF13860"/>
    </source>
</evidence>
<dbReference type="InterPro" id="IPR005648">
    <property type="entry name" value="FlgD"/>
</dbReference>
<dbReference type="Pfam" id="PF13860">
    <property type="entry name" value="FlgD_ig"/>
    <property type="match status" value="1"/>
</dbReference>
<dbReference type="Gene3D" id="2.30.30.910">
    <property type="match status" value="1"/>
</dbReference>
<organism evidence="8 9">
    <name type="scientific">Candidatus Magnetoglobus multicellularis str. Araruama</name>
    <dbReference type="NCBI Taxonomy" id="890399"/>
    <lineage>
        <taxon>Bacteria</taxon>
        <taxon>Pseudomonadati</taxon>
        <taxon>Thermodesulfobacteriota</taxon>
        <taxon>Desulfobacteria</taxon>
        <taxon>Desulfobacterales</taxon>
        <taxon>Desulfobacteraceae</taxon>
        <taxon>Candidatus Magnetoglobus</taxon>
    </lineage>
</organism>
<evidence type="ECO:0000256" key="4">
    <source>
        <dbReference type="ARBA" id="ARBA00024746"/>
    </source>
</evidence>
<dbReference type="Gene3D" id="2.60.40.4070">
    <property type="match status" value="1"/>
</dbReference>
<dbReference type="EMBL" id="ATBP01000525">
    <property type="protein sequence ID" value="ETR69936.1"/>
    <property type="molecule type" value="Genomic_DNA"/>
</dbReference>
<proteinExistence type="inferred from homology"/>
<keyword evidence="8" id="KW-0282">Flagellum</keyword>
<comment type="function">
    <text evidence="4 5">Required for flagellar hook formation. May act as a scaffolding protein.</text>
</comment>
<keyword evidence="8" id="KW-0969">Cilium</keyword>
<evidence type="ECO:0000256" key="5">
    <source>
        <dbReference type="RuleBase" id="RU362076"/>
    </source>
</evidence>
<dbReference type="Pfam" id="PF13861">
    <property type="entry name" value="FLgD_tudor"/>
    <property type="match status" value="1"/>
</dbReference>
<gene>
    <name evidence="8" type="ORF">OMM_03599</name>
</gene>
<keyword evidence="3 5" id="KW-1005">Bacterial flagellum biogenesis</keyword>
<name>A0A1V1P5A2_9BACT</name>
<evidence type="ECO:0000259" key="7">
    <source>
        <dbReference type="Pfam" id="PF13861"/>
    </source>
</evidence>
<feature type="domain" description="FlgD Tudor-like" evidence="7">
    <location>
        <begin position="93"/>
        <end position="217"/>
    </location>
</feature>
<evidence type="ECO:0000256" key="2">
    <source>
        <dbReference type="ARBA" id="ARBA00016013"/>
    </source>
</evidence>
<dbReference type="GO" id="GO:0044781">
    <property type="term" value="P:bacterial-type flagellum organization"/>
    <property type="evidence" value="ECO:0007669"/>
    <property type="project" value="UniProtKB-UniRule"/>
</dbReference>
<reference evidence="9" key="1">
    <citation type="submission" date="2012-11" db="EMBL/GenBank/DDBJ databases">
        <authorList>
            <person name="Lucero-Rivera Y.E."/>
            <person name="Tovar-Ramirez D."/>
        </authorList>
    </citation>
    <scope>NUCLEOTIDE SEQUENCE [LARGE SCALE GENOMIC DNA]</scope>
    <source>
        <strain evidence="9">Araruama</strain>
    </source>
</reference>
<dbReference type="InterPro" id="IPR025963">
    <property type="entry name" value="FLgD_Tudor"/>
</dbReference>
<evidence type="ECO:0000256" key="3">
    <source>
        <dbReference type="ARBA" id="ARBA00022795"/>
    </source>
</evidence>
<accession>A0A1V1P5A2</accession>
<evidence type="ECO:0000313" key="8">
    <source>
        <dbReference type="EMBL" id="ETR69936.1"/>
    </source>
</evidence>
<sequence>MASSIAEIIANNRNIDATPKSEAEKSAAMNKEQFLTLLVAQLQNQDPLNPMESTEFTSQLAQFSSLEQMIEVNKNLLDIKSAVSVDEHGDPINYIGKAVKADDNTIIREDGNNIAGSFSLNKQSNVRITINDRFGRMIRKMEAVYEAGEHMVEWDGRTEEGFLASDGTYSYNVYRQNAFGNYELVDTYSSGEVTGVTHANGQPYLLIGDKKVALPNVLEVRKIENAGG</sequence>
<dbReference type="InterPro" id="IPR025965">
    <property type="entry name" value="FlgD/Vpr_Ig-like"/>
</dbReference>
<protein>
    <recommendedName>
        <fullName evidence="2 5">Basal-body rod modification protein FlgD</fullName>
    </recommendedName>
</protein>
<evidence type="ECO:0000313" key="9">
    <source>
        <dbReference type="Proteomes" id="UP000189670"/>
    </source>
</evidence>
<dbReference type="Proteomes" id="UP000189670">
    <property type="component" value="Unassembled WGS sequence"/>
</dbReference>
<dbReference type="Pfam" id="PF03963">
    <property type="entry name" value="FlgD"/>
    <property type="match status" value="1"/>
</dbReference>
<keyword evidence="8" id="KW-0966">Cell projection</keyword>
<comment type="caution">
    <text evidence="8">The sequence shown here is derived from an EMBL/GenBank/DDBJ whole genome shotgun (WGS) entry which is preliminary data.</text>
</comment>
<evidence type="ECO:0000256" key="1">
    <source>
        <dbReference type="ARBA" id="ARBA00010577"/>
    </source>
</evidence>
<comment type="similarity">
    <text evidence="1 5">Belongs to the FlgD family.</text>
</comment>
<feature type="domain" description="FlgD/Vpr Ig-like" evidence="6">
    <location>
        <begin position="109"/>
        <end position="177"/>
    </location>
</feature>